<dbReference type="InterPro" id="IPR004358">
    <property type="entry name" value="Sig_transdc_His_kin-like_C"/>
</dbReference>
<dbReference type="CDD" id="cd00082">
    <property type="entry name" value="HisKA"/>
    <property type="match status" value="1"/>
</dbReference>
<dbReference type="SMART" id="SM00388">
    <property type="entry name" value="HisKA"/>
    <property type="match status" value="1"/>
</dbReference>
<dbReference type="PROSITE" id="PS50109">
    <property type="entry name" value="HIS_KIN"/>
    <property type="match status" value="1"/>
</dbReference>
<feature type="modified residue" description="4-aspartylphosphate" evidence="10">
    <location>
        <position position="699"/>
    </location>
</feature>
<dbReference type="InterPro" id="IPR013655">
    <property type="entry name" value="PAS_fold_3"/>
</dbReference>
<evidence type="ECO:0000259" key="13">
    <source>
        <dbReference type="PROSITE" id="PS50894"/>
    </source>
</evidence>
<evidence type="ECO:0000256" key="4">
    <source>
        <dbReference type="ARBA" id="ARBA00022679"/>
    </source>
</evidence>
<dbReference type="InterPro" id="IPR035965">
    <property type="entry name" value="PAS-like_dom_sf"/>
</dbReference>
<protein>
    <recommendedName>
        <fullName evidence="2">histidine kinase</fullName>
        <ecNumber evidence="2">2.7.13.3</ecNumber>
    </recommendedName>
</protein>
<evidence type="ECO:0000256" key="2">
    <source>
        <dbReference type="ARBA" id="ARBA00012438"/>
    </source>
</evidence>
<dbReference type="CDD" id="cd16922">
    <property type="entry name" value="HATPase_EvgS-ArcB-TorS-like"/>
    <property type="match status" value="1"/>
</dbReference>
<dbReference type="InterPro" id="IPR036097">
    <property type="entry name" value="HisK_dim/P_sf"/>
</dbReference>
<comment type="catalytic activity">
    <reaction evidence="1">
        <text>ATP + protein L-histidine = ADP + protein N-phospho-L-histidine.</text>
        <dbReference type="EC" id="2.7.13.3"/>
    </reaction>
</comment>
<keyword evidence="7" id="KW-0067">ATP-binding</keyword>
<dbReference type="PANTHER" id="PTHR45339:SF5">
    <property type="entry name" value="HISTIDINE KINASE"/>
    <property type="match status" value="1"/>
</dbReference>
<name>A0A8B6IP18_9ENTR</name>
<dbReference type="InterPro" id="IPR000014">
    <property type="entry name" value="PAS"/>
</dbReference>
<evidence type="ECO:0000256" key="1">
    <source>
        <dbReference type="ARBA" id="ARBA00000085"/>
    </source>
</evidence>
<dbReference type="InterPro" id="IPR003594">
    <property type="entry name" value="HATPase_dom"/>
</dbReference>
<dbReference type="GO" id="GO:0000155">
    <property type="term" value="F:phosphorelay sensor kinase activity"/>
    <property type="evidence" value="ECO:0007669"/>
    <property type="project" value="InterPro"/>
</dbReference>
<dbReference type="InterPro" id="IPR001610">
    <property type="entry name" value="PAC"/>
</dbReference>
<evidence type="ECO:0000256" key="6">
    <source>
        <dbReference type="ARBA" id="ARBA00022777"/>
    </source>
</evidence>
<dbReference type="SUPFAM" id="SSF47384">
    <property type="entry name" value="Homodimeric domain of signal transducing histidine kinase"/>
    <property type="match status" value="1"/>
</dbReference>
<feature type="modified residue" description="4-aspartylphosphate" evidence="10">
    <location>
        <position position="559"/>
    </location>
</feature>
<dbReference type="AlphaFoldDB" id="A0A8B6IP18"/>
<dbReference type="Pfam" id="PF08447">
    <property type="entry name" value="PAS_3"/>
    <property type="match status" value="1"/>
</dbReference>
<dbReference type="SMART" id="SM00086">
    <property type="entry name" value="PAC"/>
    <property type="match status" value="1"/>
</dbReference>
<dbReference type="CDD" id="cd00130">
    <property type="entry name" value="PAS"/>
    <property type="match status" value="1"/>
</dbReference>
<dbReference type="Pfam" id="PF12860">
    <property type="entry name" value="PAS_7"/>
    <property type="match status" value="1"/>
</dbReference>
<evidence type="ECO:0000256" key="7">
    <source>
        <dbReference type="ARBA" id="ARBA00022840"/>
    </source>
</evidence>
<feature type="domain" description="Histidine kinase" evidence="11">
    <location>
        <begin position="274"/>
        <end position="492"/>
    </location>
</feature>
<dbReference type="PANTHER" id="PTHR45339">
    <property type="entry name" value="HYBRID SIGNAL TRANSDUCTION HISTIDINE KINASE J"/>
    <property type="match status" value="1"/>
</dbReference>
<dbReference type="InterPro" id="IPR008207">
    <property type="entry name" value="Sig_transdc_His_kin_Hpt_dom"/>
</dbReference>
<evidence type="ECO:0000313" key="14">
    <source>
        <dbReference type="EMBL" id="VGP89974.1"/>
    </source>
</evidence>
<dbReference type="Gene3D" id="1.10.287.130">
    <property type="match status" value="1"/>
</dbReference>
<evidence type="ECO:0000256" key="8">
    <source>
        <dbReference type="ARBA" id="ARBA00023012"/>
    </source>
</evidence>
<comment type="caution">
    <text evidence="14">The sequence shown here is derived from an EMBL/GenBank/DDBJ whole genome shotgun (WGS) entry which is preliminary data.</text>
</comment>
<dbReference type="SUPFAM" id="SSF55785">
    <property type="entry name" value="PYP-like sensor domain (PAS domain)"/>
    <property type="match status" value="1"/>
</dbReference>
<sequence length="913" mass="101427">MHAANRADLNVLPSAVMIYDERERLQAWNDKVALFYPTIAPWLAVGASLESLAEKFIDAGYNIAPRRQQTLRETIIRNYRQANHCEVRQSGKRRLYVQHQRLGDGGIVSLHTDITELDDARRSRHQLHDDFLFTAESIQIGIWDWQVSHDNLQVNDTLLAMVGQSRAQWHYPLSFMLNLIHEDDRATLQQAMIASQNEHMPVFECELRVQHPTQGWRWMLLSGQIVTLNMQQQAERVIGTLQDITRRKAAELLAIEAAKAAREANEAKSAFLANMSHEIRTPMNGILGMTQLCLDTPLTAEQREYLSLVMSSAQSLLHIINDILDFSRIESGKMQVDEEPLEIRPFIQSLIRPHMPAASEKGIELLVDISPAVPEVLIVDGPRLRQILTNLLGNALKFTHQGEVLLAIAPADDESRWRFRIRDTGIGIAPEKQKAIFEAFSQADSSTTRRYGGTGLGLTISARLVSLMDGELTVESLPGAGSEFAFTLPLASLHAASANAPPGRFNNERVLVVDDNSTNLRLLDTMLRQMGLIPTCVDNAGEALRRAAEGPPWPLILLDAQMPDMDGVSLALELSALPEARQSQIIMLSSMSRHFDVNMLKRIGIAHYLHKPVAQRELHQVITGILVPTPVVASTPAPVAEPVMDQTGLHILLAEDNLVNQKVAKRLLEQLGHRCEVVNNGREALERWRAACWDLLLIDLQMPEMDGETAIRLVREETLALGREHQPAIAMTAHAMQGDRERCLAMGFDGYIAKPVSLEALREAIARVGATEDSGLEEKAGLPDEAHLLKQCADDPELVEELLGLFAEGLDAAIIALTHAIDANDRETWRRTAHKLRGEAVTLGFQRLAGVLQQLESLAGSPDQTVPDVLRDALAEATTGCHLWLRRRAQAASRYAPLSRGFSPPDSRERTQG</sequence>
<keyword evidence="8" id="KW-0902">Two-component regulatory system</keyword>
<dbReference type="Gene3D" id="3.30.450.20">
    <property type="entry name" value="PAS domain"/>
    <property type="match status" value="1"/>
</dbReference>
<dbReference type="Gene3D" id="1.20.120.160">
    <property type="entry name" value="HPT domain"/>
    <property type="match status" value="1"/>
</dbReference>
<dbReference type="Gene3D" id="3.40.50.2300">
    <property type="match status" value="2"/>
</dbReference>
<dbReference type="InterPro" id="IPR005467">
    <property type="entry name" value="His_kinase_dom"/>
</dbReference>
<gene>
    <name evidence="14" type="primary">barA_1</name>
    <name evidence="14" type="ORF">SB5857_02117</name>
</gene>
<dbReference type="EMBL" id="CAAHGQ010000050">
    <property type="protein sequence ID" value="VGP89974.1"/>
    <property type="molecule type" value="Genomic_DNA"/>
</dbReference>
<reference evidence="14 15" key="1">
    <citation type="submission" date="2019-04" db="EMBL/GenBank/DDBJ databases">
        <authorList>
            <person name="Brisse S."/>
            <person name="Rodrigues C."/>
        </authorList>
    </citation>
    <scope>NUCLEOTIDE SEQUENCE [LARGE SCALE GENOMIC DNA]</scope>
    <source>
        <strain evidence="14">SB5857</strain>
    </source>
</reference>
<dbReference type="GO" id="GO:0005524">
    <property type="term" value="F:ATP binding"/>
    <property type="evidence" value="ECO:0007669"/>
    <property type="project" value="UniProtKB-KW"/>
</dbReference>
<feature type="domain" description="HPt" evidence="13">
    <location>
        <begin position="795"/>
        <end position="902"/>
    </location>
</feature>
<dbReference type="Pfam" id="PF01627">
    <property type="entry name" value="Hpt"/>
    <property type="match status" value="1"/>
</dbReference>
<dbReference type="SMART" id="SM00448">
    <property type="entry name" value="REC"/>
    <property type="match status" value="2"/>
</dbReference>
<dbReference type="Pfam" id="PF02518">
    <property type="entry name" value="HATPase_c"/>
    <property type="match status" value="1"/>
</dbReference>
<evidence type="ECO:0000313" key="15">
    <source>
        <dbReference type="Proteomes" id="UP000328848"/>
    </source>
</evidence>
<accession>A0A8B6IP18</accession>
<evidence type="ECO:0000256" key="9">
    <source>
        <dbReference type="PROSITE-ProRule" id="PRU00110"/>
    </source>
</evidence>
<dbReference type="Gene3D" id="3.30.565.10">
    <property type="entry name" value="Histidine kinase-like ATPase, C-terminal domain"/>
    <property type="match status" value="1"/>
</dbReference>
<dbReference type="SMART" id="SM00387">
    <property type="entry name" value="HATPase_c"/>
    <property type="match status" value="1"/>
</dbReference>
<dbReference type="EC" id="2.7.13.3" evidence="2"/>
<dbReference type="GO" id="GO:0005886">
    <property type="term" value="C:plasma membrane"/>
    <property type="evidence" value="ECO:0007669"/>
    <property type="project" value="UniProtKB-SubCell"/>
</dbReference>
<dbReference type="CDD" id="cd17546">
    <property type="entry name" value="REC_hyHK_CKI1_RcsC-like"/>
    <property type="match status" value="1"/>
</dbReference>
<keyword evidence="5" id="KW-0547">Nucleotide-binding</keyword>
<dbReference type="SUPFAM" id="SSF47226">
    <property type="entry name" value="Histidine-containing phosphotransfer domain, HPT domain"/>
    <property type="match status" value="1"/>
</dbReference>
<dbReference type="Proteomes" id="UP000328848">
    <property type="component" value="Unassembled WGS sequence"/>
</dbReference>
<feature type="modified residue" description="Phosphohistidine" evidence="9">
    <location>
        <position position="834"/>
    </location>
</feature>
<evidence type="ECO:0000259" key="11">
    <source>
        <dbReference type="PROSITE" id="PS50109"/>
    </source>
</evidence>
<dbReference type="Pfam" id="PF00512">
    <property type="entry name" value="HisKA"/>
    <property type="match status" value="1"/>
</dbReference>
<dbReference type="FunFam" id="1.10.287.130:FF:000002">
    <property type="entry name" value="Two-component osmosensing histidine kinase"/>
    <property type="match status" value="1"/>
</dbReference>
<organism evidence="14 15">
    <name type="scientific">Klebsiella africana</name>
    <dbReference type="NCBI Taxonomy" id="2489010"/>
    <lineage>
        <taxon>Bacteria</taxon>
        <taxon>Pseudomonadati</taxon>
        <taxon>Pseudomonadota</taxon>
        <taxon>Gammaproteobacteria</taxon>
        <taxon>Enterobacterales</taxon>
        <taxon>Enterobacteriaceae</taxon>
        <taxon>Klebsiella/Raoultella group</taxon>
        <taxon>Klebsiella</taxon>
    </lineage>
</organism>
<keyword evidence="3 10" id="KW-0597">Phosphoprotein</keyword>
<dbReference type="InterPro" id="IPR036890">
    <property type="entry name" value="HATPase_C_sf"/>
</dbReference>
<evidence type="ECO:0000259" key="12">
    <source>
        <dbReference type="PROSITE" id="PS50110"/>
    </source>
</evidence>
<dbReference type="PROSITE" id="PS50110">
    <property type="entry name" value="RESPONSE_REGULATORY"/>
    <property type="match status" value="2"/>
</dbReference>
<dbReference type="InterPro" id="IPR001789">
    <property type="entry name" value="Sig_transdc_resp-reg_receiver"/>
</dbReference>
<dbReference type="RefSeq" id="WP_136034837.1">
    <property type="nucleotide sequence ID" value="NZ_CAAHGQ010000050.1"/>
</dbReference>
<feature type="domain" description="Response regulatory" evidence="12">
    <location>
        <begin position="650"/>
        <end position="769"/>
    </location>
</feature>
<dbReference type="SUPFAM" id="SSF55874">
    <property type="entry name" value="ATPase domain of HSP90 chaperone/DNA topoisomerase II/histidine kinase"/>
    <property type="match status" value="1"/>
</dbReference>
<dbReference type="FunFam" id="3.30.565.10:FF:000078">
    <property type="entry name" value="Two-component sensor histidine kinase"/>
    <property type="match status" value="1"/>
</dbReference>
<dbReference type="InterPro" id="IPR036641">
    <property type="entry name" value="HPT_dom_sf"/>
</dbReference>
<dbReference type="PRINTS" id="PR00344">
    <property type="entry name" value="BCTRLSENSOR"/>
</dbReference>
<proteinExistence type="predicted"/>
<evidence type="ECO:0000256" key="3">
    <source>
        <dbReference type="ARBA" id="ARBA00022553"/>
    </source>
</evidence>
<keyword evidence="4 14" id="KW-0808">Transferase</keyword>
<dbReference type="InterPro" id="IPR003661">
    <property type="entry name" value="HisK_dim/P_dom"/>
</dbReference>
<evidence type="ECO:0000256" key="10">
    <source>
        <dbReference type="PROSITE-ProRule" id="PRU00169"/>
    </source>
</evidence>
<feature type="domain" description="Response regulatory" evidence="12">
    <location>
        <begin position="509"/>
        <end position="626"/>
    </location>
</feature>
<dbReference type="Pfam" id="PF00072">
    <property type="entry name" value="Response_reg"/>
    <property type="match status" value="2"/>
</dbReference>
<keyword evidence="6 14" id="KW-0418">Kinase</keyword>
<dbReference type="SUPFAM" id="SSF52172">
    <property type="entry name" value="CheY-like"/>
    <property type="match status" value="2"/>
</dbReference>
<evidence type="ECO:0000256" key="5">
    <source>
        <dbReference type="ARBA" id="ARBA00022741"/>
    </source>
</evidence>
<dbReference type="PROSITE" id="PS50894">
    <property type="entry name" value="HPT"/>
    <property type="match status" value="1"/>
</dbReference>
<dbReference type="InterPro" id="IPR011006">
    <property type="entry name" value="CheY-like_superfamily"/>
</dbReference>